<name>A0A1J0WDS2_9RHOB</name>
<dbReference type="Gene3D" id="3.90.180.10">
    <property type="entry name" value="Medium-chain alcohol dehydrogenases, catalytic domain"/>
    <property type="match status" value="1"/>
</dbReference>
<dbReference type="Gene3D" id="3.40.50.720">
    <property type="entry name" value="NAD(P)-binding Rossmann-like Domain"/>
    <property type="match status" value="1"/>
</dbReference>
<evidence type="ECO:0000313" key="4">
    <source>
        <dbReference type="EMBL" id="APE42460.1"/>
    </source>
</evidence>
<dbReference type="CDD" id="cd05276">
    <property type="entry name" value="p53_inducible_oxidoreductase"/>
    <property type="match status" value="1"/>
</dbReference>
<dbReference type="OrthoDB" id="9780520at2"/>
<dbReference type="PANTHER" id="PTHR48106">
    <property type="entry name" value="QUINONE OXIDOREDUCTASE PIG3-RELATED"/>
    <property type="match status" value="1"/>
</dbReference>
<dbReference type="SMART" id="SM00829">
    <property type="entry name" value="PKS_ER"/>
    <property type="match status" value="1"/>
</dbReference>
<dbReference type="RefSeq" id="WP_071970101.1">
    <property type="nucleotide sequence ID" value="NZ_CP018076.1"/>
</dbReference>
<dbReference type="Proteomes" id="UP000181897">
    <property type="component" value="Chromosome"/>
</dbReference>
<dbReference type="KEGG" id="suam:BOO69_02770"/>
<evidence type="ECO:0000259" key="3">
    <source>
        <dbReference type="SMART" id="SM00829"/>
    </source>
</evidence>
<organism evidence="4 5">
    <name type="scientific">Sulfitobacter alexandrii</name>
    <dbReference type="NCBI Taxonomy" id="1917485"/>
    <lineage>
        <taxon>Bacteria</taxon>
        <taxon>Pseudomonadati</taxon>
        <taxon>Pseudomonadota</taxon>
        <taxon>Alphaproteobacteria</taxon>
        <taxon>Rhodobacterales</taxon>
        <taxon>Roseobacteraceae</taxon>
        <taxon>Sulfitobacter</taxon>
    </lineage>
</organism>
<dbReference type="Pfam" id="PF08240">
    <property type="entry name" value="ADH_N"/>
    <property type="match status" value="1"/>
</dbReference>
<dbReference type="InterPro" id="IPR014189">
    <property type="entry name" value="Quinone_OxRdtase_PIG3"/>
</dbReference>
<dbReference type="PANTHER" id="PTHR48106:SF8">
    <property type="entry name" value="OS02G0805600 PROTEIN"/>
    <property type="match status" value="1"/>
</dbReference>
<accession>A0A1J0WDS2</accession>
<dbReference type="Pfam" id="PF00107">
    <property type="entry name" value="ADH_zinc_N"/>
    <property type="match status" value="1"/>
</dbReference>
<sequence length="328" mass="33963">MSIPTTQRVIVISKAGGPDVLVPAEVPVPSPGEGQVLIEVAAAGINRHDVHQRANGIHHDGSPTPGLEVCGRVVAVGAGVTAPAIGDRVMALVQGGGYGEYAVAAAALALPVPENVSDAEAACVPEALFTAWWNYFGLMDLQKDQFGLFHGGTSGVGHLALQALSALGYRVIATAGSERKVKAAKEFGAFEALNYNDAALAEKVLDATDGTGISCLIDVSAGAHLTQDVAMMAPDGTIAHLSAGGGAELSLPLRSIMAKRIRITGSFLRPLALELKTQVADRLRREVLPLIGNEVRPVIAQQFELMDAKGAHAGMEKASHIGKIVLVA</sequence>
<dbReference type="AlphaFoldDB" id="A0A1J0WDS2"/>
<feature type="domain" description="Enoyl reductase (ER)" evidence="3">
    <location>
        <begin position="16"/>
        <end position="326"/>
    </location>
</feature>
<keyword evidence="5" id="KW-1185">Reference proteome</keyword>
<dbReference type="InterPro" id="IPR036291">
    <property type="entry name" value="NAD(P)-bd_dom_sf"/>
</dbReference>
<dbReference type="EMBL" id="CP018076">
    <property type="protein sequence ID" value="APE42460.1"/>
    <property type="molecule type" value="Genomic_DNA"/>
</dbReference>
<dbReference type="GO" id="GO:0016651">
    <property type="term" value="F:oxidoreductase activity, acting on NAD(P)H"/>
    <property type="evidence" value="ECO:0007669"/>
    <property type="project" value="TreeGrafter"/>
</dbReference>
<dbReference type="InterPro" id="IPR013149">
    <property type="entry name" value="ADH-like_C"/>
</dbReference>
<protein>
    <submittedName>
        <fullName evidence="4">Alcohol dehydrogenase</fullName>
    </submittedName>
</protein>
<keyword evidence="1" id="KW-0521">NADP</keyword>
<evidence type="ECO:0000256" key="2">
    <source>
        <dbReference type="ARBA" id="ARBA00023002"/>
    </source>
</evidence>
<gene>
    <name evidence="4" type="ORF">BOO69_02770</name>
</gene>
<evidence type="ECO:0000256" key="1">
    <source>
        <dbReference type="ARBA" id="ARBA00022857"/>
    </source>
</evidence>
<dbReference type="GO" id="GO:0070402">
    <property type="term" value="F:NADPH binding"/>
    <property type="evidence" value="ECO:0007669"/>
    <property type="project" value="TreeGrafter"/>
</dbReference>
<reference evidence="4 5" key="1">
    <citation type="submission" date="2016-11" db="EMBL/GenBank/DDBJ databases">
        <title>Complete genome sequence of Sulfitobacter sp. AM1-D1, a toxic bacteria associated with marine dinoflagellate Alexandrium minutum in East China Sea.</title>
        <authorList>
            <person name="Yang Q."/>
            <person name="Zhang X."/>
            <person name="Tian X."/>
        </authorList>
    </citation>
    <scope>NUCLEOTIDE SEQUENCE [LARGE SCALE GENOMIC DNA]</scope>
    <source>
        <strain evidence="4 5">AM1-D1</strain>
    </source>
</reference>
<dbReference type="STRING" id="1917485.BOO69_02770"/>
<dbReference type="InterPro" id="IPR020843">
    <property type="entry name" value="ER"/>
</dbReference>
<evidence type="ECO:0000313" key="5">
    <source>
        <dbReference type="Proteomes" id="UP000181897"/>
    </source>
</evidence>
<dbReference type="SUPFAM" id="SSF51735">
    <property type="entry name" value="NAD(P)-binding Rossmann-fold domains"/>
    <property type="match status" value="1"/>
</dbReference>
<proteinExistence type="predicted"/>
<keyword evidence="2" id="KW-0560">Oxidoreductase</keyword>
<dbReference type="InterPro" id="IPR011032">
    <property type="entry name" value="GroES-like_sf"/>
</dbReference>
<dbReference type="SUPFAM" id="SSF50129">
    <property type="entry name" value="GroES-like"/>
    <property type="match status" value="1"/>
</dbReference>
<dbReference type="NCBIfam" id="TIGR02824">
    <property type="entry name" value="quinone_pig3"/>
    <property type="match status" value="1"/>
</dbReference>
<dbReference type="InterPro" id="IPR013154">
    <property type="entry name" value="ADH-like_N"/>
</dbReference>